<organism evidence="1 2">
    <name type="scientific">Aspergillus brunneoviolaceus CBS 621.78</name>
    <dbReference type="NCBI Taxonomy" id="1450534"/>
    <lineage>
        <taxon>Eukaryota</taxon>
        <taxon>Fungi</taxon>
        <taxon>Dikarya</taxon>
        <taxon>Ascomycota</taxon>
        <taxon>Pezizomycotina</taxon>
        <taxon>Eurotiomycetes</taxon>
        <taxon>Eurotiomycetidae</taxon>
        <taxon>Eurotiales</taxon>
        <taxon>Aspergillaceae</taxon>
        <taxon>Aspergillus</taxon>
        <taxon>Aspergillus subgen. Circumdati</taxon>
    </lineage>
</organism>
<keyword evidence="2" id="KW-1185">Reference proteome</keyword>
<proteinExistence type="predicted"/>
<accession>A0ACD1GNS8</accession>
<dbReference type="EMBL" id="KZ825312">
    <property type="protein sequence ID" value="RAH50934.1"/>
    <property type="molecule type" value="Genomic_DNA"/>
</dbReference>
<gene>
    <name evidence="1" type="ORF">BO95DRAFT_470146</name>
</gene>
<protein>
    <submittedName>
        <fullName evidence="1">Uncharacterized protein</fullName>
    </submittedName>
</protein>
<evidence type="ECO:0000313" key="2">
    <source>
        <dbReference type="Proteomes" id="UP000249057"/>
    </source>
</evidence>
<reference evidence="1" key="1">
    <citation type="submission" date="2018-02" db="EMBL/GenBank/DDBJ databases">
        <title>The genomes of Aspergillus section Nigri reveals drivers in fungal speciation.</title>
        <authorList>
            <consortium name="DOE Joint Genome Institute"/>
            <person name="Vesth T.C."/>
            <person name="Nybo J."/>
            <person name="Theobald S."/>
            <person name="Brandl J."/>
            <person name="Frisvad J.C."/>
            <person name="Nielsen K.F."/>
            <person name="Lyhne E.K."/>
            <person name="Kogle M.E."/>
            <person name="Kuo A."/>
            <person name="Riley R."/>
            <person name="Clum A."/>
            <person name="Nolan M."/>
            <person name="Lipzen A."/>
            <person name="Salamov A."/>
            <person name="Henrissat B."/>
            <person name="Wiebenga A."/>
            <person name="De vries R.P."/>
            <person name="Grigoriev I.V."/>
            <person name="Mortensen U.H."/>
            <person name="Andersen M.R."/>
            <person name="Baker S.E."/>
        </authorList>
    </citation>
    <scope>NUCLEOTIDE SEQUENCE</scope>
    <source>
        <strain evidence="1">CBS 621.78</strain>
    </source>
</reference>
<dbReference type="Proteomes" id="UP000249057">
    <property type="component" value="Unassembled WGS sequence"/>
</dbReference>
<sequence length="225" mass="25941">MNSRTFEMYNTCIDPFYLNTNAFTICKLLLSSDASSIYKVRLNSDNNNRYCLKVYHDNGDPGYSKKGRDLNRFQCELKACKNLRLHGVCQNGVVPTPYRPHLNHFENDVYKPKAVLLEYLPDAEGLNCLNYSDERFEIAMRGLDNIHRAHVLHHDVYPKNILVVPGNPERVVWVDFDVAMTYPDAQTMATQAGEYCEFETDLAQSFGDLLRKDQKQGLPPNTKFY</sequence>
<name>A0ACD1GNS8_9EURO</name>
<evidence type="ECO:0000313" key="1">
    <source>
        <dbReference type="EMBL" id="RAH50934.1"/>
    </source>
</evidence>